<dbReference type="EMBL" id="CP001619">
    <property type="protein sequence ID" value="ACT94272.1"/>
    <property type="molecule type" value="Genomic_DNA"/>
</dbReference>
<organism evidence="1 2">
    <name type="scientific">Dyadobacter fermentans (strain ATCC 700827 / DSM 18053 / CIP 107007 / KCTC 52180 / NS114)</name>
    <dbReference type="NCBI Taxonomy" id="471854"/>
    <lineage>
        <taxon>Bacteria</taxon>
        <taxon>Pseudomonadati</taxon>
        <taxon>Bacteroidota</taxon>
        <taxon>Cytophagia</taxon>
        <taxon>Cytophagales</taxon>
        <taxon>Spirosomataceae</taxon>
        <taxon>Dyadobacter</taxon>
    </lineage>
</organism>
<dbReference type="KEGG" id="dfe:Dfer_3057"/>
<evidence type="ECO:0000313" key="1">
    <source>
        <dbReference type="EMBL" id="ACT94272.1"/>
    </source>
</evidence>
<reference evidence="1 2" key="1">
    <citation type="journal article" date="2009" name="Stand. Genomic Sci.">
        <title>Complete genome sequence of Dyadobacter fermentans type strain (NS114).</title>
        <authorList>
            <person name="Lang E."/>
            <person name="Lapidus A."/>
            <person name="Chertkov O."/>
            <person name="Brettin T."/>
            <person name="Detter J.C."/>
            <person name="Han C."/>
            <person name="Copeland A."/>
            <person name="Glavina Del Rio T."/>
            <person name="Nolan M."/>
            <person name="Chen F."/>
            <person name="Lucas S."/>
            <person name="Tice H."/>
            <person name="Cheng J.F."/>
            <person name="Land M."/>
            <person name="Hauser L."/>
            <person name="Chang Y.J."/>
            <person name="Jeffries C.D."/>
            <person name="Kopitz M."/>
            <person name="Bruce D."/>
            <person name="Goodwin L."/>
            <person name="Pitluck S."/>
            <person name="Ovchinnikova G."/>
            <person name="Pati A."/>
            <person name="Ivanova N."/>
            <person name="Mavrommatis K."/>
            <person name="Chen A."/>
            <person name="Palaniappan K."/>
            <person name="Chain P."/>
            <person name="Bristow J."/>
            <person name="Eisen J.A."/>
            <person name="Markowitz V."/>
            <person name="Hugenholtz P."/>
            <person name="Goker M."/>
            <person name="Rohde M."/>
            <person name="Kyrpides N.C."/>
            <person name="Klenk H.P."/>
        </authorList>
    </citation>
    <scope>NUCLEOTIDE SEQUENCE [LARGE SCALE GENOMIC DNA]</scope>
    <source>
        <strain evidence="2">ATCC 700827 / DSM 18053 / CIP 107007 / KCTC 52180 / NS114</strain>
    </source>
</reference>
<accession>C6W6D2</accession>
<proteinExistence type="predicted"/>
<name>C6W6D2_DYAFD</name>
<sequence>MTGKLMEKEAVVQALYNAETLEAIDKAGEDWADLYKSSSQEDKEYLGNEMKKFSRWVIAKCDESHEEFKQVMAEFEAMKQAQSQH</sequence>
<dbReference type="RefSeq" id="WP_015812520.1">
    <property type="nucleotide sequence ID" value="NC_013037.1"/>
</dbReference>
<dbReference type="AlphaFoldDB" id="C6W6D2"/>
<protein>
    <submittedName>
        <fullName evidence="1">Uncharacterized protein</fullName>
    </submittedName>
</protein>
<dbReference type="Proteomes" id="UP000002011">
    <property type="component" value="Chromosome"/>
</dbReference>
<dbReference type="OrthoDB" id="964439at2"/>
<dbReference type="STRING" id="471854.Dfer_3057"/>
<gene>
    <name evidence="1" type="ordered locus">Dfer_3057</name>
</gene>
<evidence type="ECO:0000313" key="2">
    <source>
        <dbReference type="Proteomes" id="UP000002011"/>
    </source>
</evidence>
<dbReference type="HOGENOM" id="CLU_2507362_0_0_10"/>
<keyword evidence="2" id="KW-1185">Reference proteome</keyword>